<reference evidence="2" key="1">
    <citation type="submission" date="2016-10" db="EMBL/GenBank/DDBJ databases">
        <authorList>
            <person name="Varghese N."/>
            <person name="Submissions S."/>
        </authorList>
    </citation>
    <scope>NUCLEOTIDE SEQUENCE [LARGE SCALE GENOMIC DNA]</scope>
    <source>
        <strain evidence="2">IBRC-M 10403</strain>
    </source>
</reference>
<dbReference type="InterPro" id="IPR023214">
    <property type="entry name" value="HAD_sf"/>
</dbReference>
<dbReference type="Proteomes" id="UP000199501">
    <property type="component" value="Unassembled WGS sequence"/>
</dbReference>
<dbReference type="RefSeq" id="WP_267463878.1">
    <property type="nucleotide sequence ID" value="NZ_FMZZ01000001.1"/>
</dbReference>
<keyword evidence="2" id="KW-1185">Reference proteome</keyword>
<evidence type="ECO:0000313" key="2">
    <source>
        <dbReference type="Proteomes" id="UP000199501"/>
    </source>
</evidence>
<dbReference type="SUPFAM" id="SSF56784">
    <property type="entry name" value="HAD-like"/>
    <property type="match status" value="1"/>
</dbReference>
<dbReference type="STRING" id="1271860.SAMN05216174_101146"/>
<dbReference type="PANTHER" id="PTHR18901">
    <property type="entry name" value="2-DEOXYGLUCOSE-6-PHOSPHATE PHOSPHATASE 2"/>
    <property type="match status" value="1"/>
</dbReference>
<dbReference type="InterPro" id="IPR023198">
    <property type="entry name" value="PGP-like_dom2"/>
</dbReference>
<dbReference type="Gene3D" id="1.10.150.240">
    <property type="entry name" value="Putative phosphatase, domain 2"/>
    <property type="match status" value="1"/>
</dbReference>
<name>A0A1G6IXP4_9PSEU</name>
<dbReference type="InterPro" id="IPR036412">
    <property type="entry name" value="HAD-like_sf"/>
</dbReference>
<dbReference type="NCBIfam" id="TIGR01509">
    <property type="entry name" value="HAD-SF-IA-v3"/>
    <property type="match status" value="1"/>
</dbReference>
<proteinExistence type="predicted"/>
<dbReference type="CDD" id="cd07505">
    <property type="entry name" value="HAD_BPGM-like"/>
    <property type="match status" value="1"/>
</dbReference>
<dbReference type="Gene3D" id="3.40.50.1000">
    <property type="entry name" value="HAD superfamily/HAD-like"/>
    <property type="match status" value="1"/>
</dbReference>
<dbReference type="EMBL" id="FMZZ01000001">
    <property type="protein sequence ID" value="SDC11288.1"/>
    <property type="molecule type" value="Genomic_DNA"/>
</dbReference>
<dbReference type="SFLD" id="SFLDS00003">
    <property type="entry name" value="Haloacid_Dehalogenase"/>
    <property type="match status" value="1"/>
</dbReference>
<dbReference type="PANTHER" id="PTHR18901:SF38">
    <property type="entry name" value="PSEUDOURIDINE-5'-PHOSPHATASE"/>
    <property type="match status" value="1"/>
</dbReference>
<accession>A0A1G6IXP4</accession>
<organism evidence="1 2">
    <name type="scientific">Actinokineospora iranica</name>
    <dbReference type="NCBI Taxonomy" id="1271860"/>
    <lineage>
        <taxon>Bacteria</taxon>
        <taxon>Bacillati</taxon>
        <taxon>Actinomycetota</taxon>
        <taxon>Actinomycetes</taxon>
        <taxon>Pseudonocardiales</taxon>
        <taxon>Pseudonocardiaceae</taxon>
        <taxon>Actinokineospora</taxon>
    </lineage>
</organism>
<dbReference type="AlphaFoldDB" id="A0A1G6IXP4"/>
<sequence>MTGPSALDGLPAAVLWDMDGTLLDSERLWDIPLREFCAKLGSPLSSATRAAMVGSNGPTTMALLFGEAGIVPTDDDVREAKAWIDARMAELFYAELAFRPGARDALRAVRATGLPTALVTSTERALTEIALDTLGRDFFDVTVCGDEVDRRNKPLPDPYLIAAARLGVDPARCLAVEDSPTGVASAVAAGCVVLAVPCEIPVPEGERRVLRDSLVGLDAVLLRELMAAVSC</sequence>
<evidence type="ECO:0000313" key="1">
    <source>
        <dbReference type="EMBL" id="SDC11288.1"/>
    </source>
</evidence>
<dbReference type="Pfam" id="PF00702">
    <property type="entry name" value="Hydrolase"/>
    <property type="match status" value="1"/>
</dbReference>
<dbReference type="SFLD" id="SFLDG01129">
    <property type="entry name" value="C1.5:_HAD__Beta-PGM__Phosphata"/>
    <property type="match status" value="1"/>
</dbReference>
<dbReference type="InterPro" id="IPR006439">
    <property type="entry name" value="HAD-SF_hydro_IA"/>
</dbReference>
<protein>
    <submittedName>
        <fullName evidence="1">Haloacid dehalogenase superfamily, subfamily IA, variant 3 with third motif having DD or ED</fullName>
    </submittedName>
</protein>
<gene>
    <name evidence="1" type="ORF">SAMN05216174_101146</name>
</gene>